<gene>
    <name evidence="6" type="ORF">H310_15399</name>
</gene>
<dbReference type="GO" id="GO:0006298">
    <property type="term" value="P:mismatch repair"/>
    <property type="evidence" value="ECO:0007669"/>
    <property type="project" value="InterPro"/>
</dbReference>
<sequence>CRTMFATHYDSLVEEYLDLSLGHINCMVDPTNELVFLYKLTDGICPKSYGLNVWKRLTWRRPC</sequence>
<dbReference type="GO" id="GO:0030983">
    <property type="term" value="F:mismatched DNA binding"/>
    <property type="evidence" value="ECO:0007669"/>
    <property type="project" value="InterPro"/>
</dbReference>
<dbReference type="InterPro" id="IPR027417">
    <property type="entry name" value="P-loop_NTPase"/>
</dbReference>
<dbReference type="STRING" id="157072.A0A024T8S6"/>
<dbReference type="InterPro" id="IPR000432">
    <property type="entry name" value="DNA_mismatch_repair_MutS_C"/>
</dbReference>
<dbReference type="GO" id="GO:0140664">
    <property type="term" value="F:ATP-dependent DNA damage sensor activity"/>
    <property type="evidence" value="ECO:0007669"/>
    <property type="project" value="InterPro"/>
</dbReference>
<evidence type="ECO:0000256" key="3">
    <source>
        <dbReference type="ARBA" id="ARBA00022840"/>
    </source>
</evidence>
<dbReference type="Gene3D" id="3.40.50.300">
    <property type="entry name" value="P-loop containing nucleotide triphosphate hydrolases"/>
    <property type="match status" value="1"/>
</dbReference>
<comment type="similarity">
    <text evidence="1">Belongs to the DNA mismatch repair MutS family.</text>
</comment>
<keyword evidence="4" id="KW-0238">DNA-binding</keyword>
<dbReference type="GO" id="GO:0005524">
    <property type="term" value="F:ATP binding"/>
    <property type="evidence" value="ECO:0007669"/>
    <property type="project" value="UniProtKB-KW"/>
</dbReference>
<proteinExistence type="inferred from homology"/>
<name>A0A024T8S6_9STRA</name>
<dbReference type="PANTHER" id="PTHR11361:SF148">
    <property type="entry name" value="DNA MISMATCH REPAIR PROTEIN MSH6"/>
    <property type="match status" value="1"/>
</dbReference>
<dbReference type="GO" id="GO:0032301">
    <property type="term" value="C:MutSalpha complex"/>
    <property type="evidence" value="ECO:0007669"/>
    <property type="project" value="TreeGrafter"/>
</dbReference>
<feature type="non-terminal residue" evidence="6">
    <location>
        <position position="1"/>
    </location>
</feature>
<keyword evidence="2" id="KW-0547">Nucleotide-binding</keyword>
<evidence type="ECO:0000313" key="6">
    <source>
        <dbReference type="EMBL" id="ETV89772.1"/>
    </source>
</evidence>
<evidence type="ECO:0000256" key="1">
    <source>
        <dbReference type="ARBA" id="ARBA00006271"/>
    </source>
</evidence>
<feature type="domain" description="DNA mismatch repair proteins mutS family" evidence="5">
    <location>
        <begin position="1"/>
        <end position="55"/>
    </location>
</feature>
<keyword evidence="3" id="KW-0067">ATP-binding</keyword>
<dbReference type="EMBL" id="KI914393">
    <property type="protein sequence ID" value="ETV89772.1"/>
    <property type="molecule type" value="Genomic_DNA"/>
</dbReference>
<dbReference type="RefSeq" id="XP_008881596.1">
    <property type="nucleotide sequence ID" value="XM_008883374.1"/>
</dbReference>
<dbReference type="Pfam" id="PF00488">
    <property type="entry name" value="MutS_V"/>
    <property type="match status" value="1"/>
</dbReference>
<dbReference type="OrthoDB" id="10252754at2759"/>
<organism evidence="6">
    <name type="scientific">Aphanomyces invadans</name>
    <dbReference type="NCBI Taxonomy" id="157072"/>
    <lineage>
        <taxon>Eukaryota</taxon>
        <taxon>Sar</taxon>
        <taxon>Stramenopiles</taxon>
        <taxon>Oomycota</taxon>
        <taxon>Saprolegniomycetes</taxon>
        <taxon>Saprolegniales</taxon>
        <taxon>Verrucalvaceae</taxon>
        <taxon>Aphanomyces</taxon>
    </lineage>
</organism>
<protein>
    <recommendedName>
        <fullName evidence="5">DNA mismatch repair proteins mutS family domain-containing protein</fullName>
    </recommendedName>
</protein>
<evidence type="ECO:0000256" key="4">
    <source>
        <dbReference type="ARBA" id="ARBA00023125"/>
    </source>
</evidence>
<reference evidence="6" key="1">
    <citation type="submission" date="2013-12" db="EMBL/GenBank/DDBJ databases">
        <title>The Genome Sequence of Aphanomyces invadans NJM9701.</title>
        <authorList>
            <consortium name="The Broad Institute Genomics Platform"/>
            <person name="Russ C."/>
            <person name="Tyler B."/>
            <person name="van West P."/>
            <person name="Dieguez-Uribeondo J."/>
            <person name="Young S.K."/>
            <person name="Zeng Q."/>
            <person name="Gargeya S."/>
            <person name="Fitzgerald M."/>
            <person name="Abouelleil A."/>
            <person name="Alvarado L."/>
            <person name="Chapman S.B."/>
            <person name="Gainer-Dewar J."/>
            <person name="Goldberg J."/>
            <person name="Griggs A."/>
            <person name="Gujja S."/>
            <person name="Hansen M."/>
            <person name="Howarth C."/>
            <person name="Imamovic A."/>
            <person name="Ireland A."/>
            <person name="Larimer J."/>
            <person name="McCowan C."/>
            <person name="Murphy C."/>
            <person name="Pearson M."/>
            <person name="Poon T.W."/>
            <person name="Priest M."/>
            <person name="Roberts A."/>
            <person name="Saif S."/>
            <person name="Shea T."/>
            <person name="Sykes S."/>
            <person name="Wortman J."/>
            <person name="Nusbaum C."/>
            <person name="Birren B."/>
        </authorList>
    </citation>
    <scope>NUCLEOTIDE SEQUENCE [LARGE SCALE GENOMIC DNA]</scope>
    <source>
        <strain evidence="6">NJM9701</strain>
    </source>
</reference>
<dbReference type="VEuPathDB" id="FungiDB:H310_15399"/>
<evidence type="ECO:0000259" key="5">
    <source>
        <dbReference type="Pfam" id="PF00488"/>
    </source>
</evidence>
<dbReference type="PANTHER" id="PTHR11361">
    <property type="entry name" value="DNA MISMATCH REPAIR PROTEIN MUTS FAMILY MEMBER"/>
    <property type="match status" value="1"/>
</dbReference>
<dbReference type="GeneID" id="20092449"/>
<accession>A0A024T8S6</accession>
<dbReference type="eggNOG" id="KOG0217">
    <property type="taxonomic scope" value="Eukaryota"/>
</dbReference>
<dbReference type="InterPro" id="IPR045076">
    <property type="entry name" value="MutS"/>
</dbReference>
<evidence type="ECO:0000256" key="2">
    <source>
        <dbReference type="ARBA" id="ARBA00022741"/>
    </source>
</evidence>
<dbReference type="AlphaFoldDB" id="A0A024T8S6"/>